<dbReference type="RefSeq" id="WP_208830212.1">
    <property type="nucleotide sequence ID" value="NZ_CP072110.1"/>
</dbReference>
<accession>A0A975D8X7</accession>
<dbReference type="EMBL" id="CP072110">
    <property type="protein sequence ID" value="QTH62750.1"/>
    <property type="molecule type" value="Genomic_DNA"/>
</dbReference>
<feature type="domain" description="N-acetyltransferase" evidence="3">
    <location>
        <begin position="6"/>
        <end position="160"/>
    </location>
</feature>
<dbReference type="PANTHER" id="PTHR43420:SF44">
    <property type="entry name" value="ACETYLTRANSFERASE YPEA"/>
    <property type="match status" value="1"/>
</dbReference>
<keyword evidence="5" id="KW-1185">Reference proteome</keyword>
<dbReference type="GO" id="GO:0016747">
    <property type="term" value="F:acyltransferase activity, transferring groups other than amino-acyl groups"/>
    <property type="evidence" value="ECO:0007669"/>
    <property type="project" value="InterPro"/>
</dbReference>
<keyword evidence="2" id="KW-0012">Acyltransferase</keyword>
<dbReference type="AlphaFoldDB" id="A0A975D8X7"/>
<protein>
    <submittedName>
        <fullName evidence="4">GNAT family N-acetyltransferase</fullName>
    </submittedName>
</protein>
<evidence type="ECO:0000256" key="2">
    <source>
        <dbReference type="ARBA" id="ARBA00023315"/>
    </source>
</evidence>
<dbReference type="PROSITE" id="PS51186">
    <property type="entry name" value="GNAT"/>
    <property type="match status" value="1"/>
</dbReference>
<reference evidence="4" key="1">
    <citation type="submission" date="2021-03" db="EMBL/GenBank/DDBJ databases">
        <title>Description of Psychrosphaera ytuae sp. nov. isolated from deep sea sediment of South China Sea.</title>
        <authorList>
            <person name="Zhang J."/>
            <person name="Xu X.-D."/>
        </authorList>
    </citation>
    <scope>NUCLEOTIDE SEQUENCE</scope>
    <source>
        <strain evidence="4">MTZ26</strain>
    </source>
</reference>
<evidence type="ECO:0000313" key="4">
    <source>
        <dbReference type="EMBL" id="QTH62750.1"/>
    </source>
</evidence>
<dbReference type="Pfam" id="PF00583">
    <property type="entry name" value="Acetyltransf_1"/>
    <property type="match status" value="1"/>
</dbReference>
<keyword evidence="1" id="KW-0808">Transferase</keyword>
<dbReference type="KEGG" id="psym:J1N51_08145"/>
<name>A0A975D8X7_9GAMM</name>
<evidence type="ECO:0000256" key="1">
    <source>
        <dbReference type="ARBA" id="ARBA00022679"/>
    </source>
</evidence>
<dbReference type="InterPro" id="IPR050680">
    <property type="entry name" value="YpeA/RimI_acetyltransf"/>
</dbReference>
<sequence>MQLELVEVDYHNATHAEHLVSLLNGYAMDPMGGDEPLSEYTRANLIEALQKVPGAFSVIAYVDAKPAGLINCFEGFSTFKCKPVINIHDVTVDAEYRGHGISHKLLEKVESIAKSRGACKLTLEVLEGNSIARASYQKFGFAGYELDPAMGKAEFWEKKL</sequence>
<gene>
    <name evidence="4" type="ORF">J1N51_08145</name>
</gene>
<organism evidence="4 5">
    <name type="scientific">Psychrosphaera ytuae</name>
    <dbReference type="NCBI Taxonomy" id="2820710"/>
    <lineage>
        <taxon>Bacteria</taxon>
        <taxon>Pseudomonadati</taxon>
        <taxon>Pseudomonadota</taxon>
        <taxon>Gammaproteobacteria</taxon>
        <taxon>Alteromonadales</taxon>
        <taxon>Pseudoalteromonadaceae</taxon>
        <taxon>Psychrosphaera</taxon>
    </lineage>
</organism>
<dbReference type="PANTHER" id="PTHR43420">
    <property type="entry name" value="ACETYLTRANSFERASE"/>
    <property type="match status" value="1"/>
</dbReference>
<proteinExistence type="predicted"/>
<dbReference type="InterPro" id="IPR016181">
    <property type="entry name" value="Acyl_CoA_acyltransferase"/>
</dbReference>
<dbReference type="Gene3D" id="3.40.630.30">
    <property type="match status" value="1"/>
</dbReference>
<evidence type="ECO:0000259" key="3">
    <source>
        <dbReference type="PROSITE" id="PS51186"/>
    </source>
</evidence>
<dbReference type="CDD" id="cd04301">
    <property type="entry name" value="NAT_SF"/>
    <property type="match status" value="1"/>
</dbReference>
<dbReference type="SUPFAM" id="SSF55729">
    <property type="entry name" value="Acyl-CoA N-acyltransferases (Nat)"/>
    <property type="match status" value="1"/>
</dbReference>
<evidence type="ECO:0000313" key="5">
    <source>
        <dbReference type="Proteomes" id="UP000682739"/>
    </source>
</evidence>
<dbReference type="InterPro" id="IPR000182">
    <property type="entry name" value="GNAT_dom"/>
</dbReference>
<dbReference type="Proteomes" id="UP000682739">
    <property type="component" value="Chromosome"/>
</dbReference>